<dbReference type="Proteomes" id="UP000593562">
    <property type="component" value="Unassembled WGS sequence"/>
</dbReference>
<dbReference type="AlphaFoldDB" id="A0A7J7DM84"/>
<dbReference type="InParanoid" id="A0A7J7DM84"/>
<reference evidence="1 2" key="1">
    <citation type="journal article" date="2020" name="Nat. Commun.">
        <title>Genome of Tripterygium wilfordii and identification of cytochrome P450 involved in triptolide biosynthesis.</title>
        <authorList>
            <person name="Tu L."/>
            <person name="Su P."/>
            <person name="Zhang Z."/>
            <person name="Gao L."/>
            <person name="Wang J."/>
            <person name="Hu T."/>
            <person name="Zhou J."/>
            <person name="Zhang Y."/>
            <person name="Zhao Y."/>
            <person name="Liu Y."/>
            <person name="Song Y."/>
            <person name="Tong Y."/>
            <person name="Lu Y."/>
            <person name="Yang J."/>
            <person name="Xu C."/>
            <person name="Jia M."/>
            <person name="Peters R.J."/>
            <person name="Huang L."/>
            <person name="Gao W."/>
        </authorList>
    </citation>
    <scope>NUCLEOTIDE SEQUENCE [LARGE SCALE GENOMIC DNA]</scope>
    <source>
        <strain evidence="2">cv. XIE 37</strain>
        <tissue evidence="1">Leaf</tissue>
    </source>
</reference>
<protein>
    <submittedName>
        <fullName evidence="1">Protein Simiate</fullName>
    </submittedName>
</protein>
<evidence type="ECO:0000313" key="2">
    <source>
        <dbReference type="Proteomes" id="UP000593562"/>
    </source>
</evidence>
<accession>A0A7J7DM84</accession>
<gene>
    <name evidence="1" type="ORF">HS088_TW06G01377</name>
</gene>
<sequence length="88" mass="10088">MKICASFGCRIFEILLLLRPPPWKLTSSLASLQLLLSPIEPSFKYPDREGYVAIIMPKPADLLKTKGSLLSHEEYKKLRGERLDNWNT</sequence>
<dbReference type="EMBL" id="JAAARO010000006">
    <property type="protein sequence ID" value="KAF5747196.1"/>
    <property type="molecule type" value="Genomic_DNA"/>
</dbReference>
<proteinExistence type="predicted"/>
<organism evidence="1 2">
    <name type="scientific">Tripterygium wilfordii</name>
    <name type="common">Thunder God vine</name>
    <dbReference type="NCBI Taxonomy" id="458696"/>
    <lineage>
        <taxon>Eukaryota</taxon>
        <taxon>Viridiplantae</taxon>
        <taxon>Streptophyta</taxon>
        <taxon>Embryophyta</taxon>
        <taxon>Tracheophyta</taxon>
        <taxon>Spermatophyta</taxon>
        <taxon>Magnoliopsida</taxon>
        <taxon>eudicotyledons</taxon>
        <taxon>Gunneridae</taxon>
        <taxon>Pentapetalae</taxon>
        <taxon>rosids</taxon>
        <taxon>fabids</taxon>
        <taxon>Celastrales</taxon>
        <taxon>Celastraceae</taxon>
        <taxon>Tripterygium</taxon>
    </lineage>
</organism>
<name>A0A7J7DM84_TRIWF</name>
<keyword evidence="2" id="KW-1185">Reference proteome</keyword>
<comment type="caution">
    <text evidence="1">The sequence shown here is derived from an EMBL/GenBank/DDBJ whole genome shotgun (WGS) entry which is preliminary data.</text>
</comment>
<evidence type="ECO:0000313" key="1">
    <source>
        <dbReference type="EMBL" id="KAF5747196.1"/>
    </source>
</evidence>